<dbReference type="InterPro" id="IPR050980">
    <property type="entry name" value="2C_sensor_his_kinase"/>
</dbReference>
<proteinExistence type="predicted"/>
<evidence type="ECO:0000313" key="13">
    <source>
        <dbReference type="EMBL" id="MCY1081746.1"/>
    </source>
</evidence>
<dbReference type="GO" id="GO:0016301">
    <property type="term" value="F:kinase activity"/>
    <property type="evidence" value="ECO:0007669"/>
    <property type="project" value="UniProtKB-KW"/>
</dbReference>
<dbReference type="RefSeq" id="WP_267540334.1">
    <property type="nucleotide sequence ID" value="NZ_JAPNKA010000001.1"/>
</dbReference>
<keyword evidence="7" id="KW-0547">Nucleotide-binding</keyword>
<dbReference type="CDD" id="cd00082">
    <property type="entry name" value="HisKA"/>
    <property type="match status" value="1"/>
</dbReference>
<dbReference type="EC" id="2.7.13.3" evidence="3"/>
<keyword evidence="9" id="KW-0067">ATP-binding</keyword>
<dbReference type="EMBL" id="JAPNKA010000001">
    <property type="protein sequence ID" value="MCY1081746.1"/>
    <property type="molecule type" value="Genomic_DNA"/>
</dbReference>
<gene>
    <name evidence="13" type="ORF">OV287_45580</name>
</gene>
<dbReference type="PANTHER" id="PTHR44936">
    <property type="entry name" value="SENSOR PROTEIN CREC"/>
    <property type="match status" value="1"/>
</dbReference>
<evidence type="ECO:0000256" key="5">
    <source>
        <dbReference type="ARBA" id="ARBA00022553"/>
    </source>
</evidence>
<dbReference type="Pfam" id="PF02518">
    <property type="entry name" value="HATPase_c"/>
    <property type="match status" value="1"/>
</dbReference>
<dbReference type="Gene3D" id="1.10.8.500">
    <property type="entry name" value="HAMP domain in histidine kinase"/>
    <property type="match status" value="1"/>
</dbReference>
<evidence type="ECO:0000256" key="1">
    <source>
        <dbReference type="ARBA" id="ARBA00000085"/>
    </source>
</evidence>
<evidence type="ECO:0000256" key="6">
    <source>
        <dbReference type="ARBA" id="ARBA00022679"/>
    </source>
</evidence>
<dbReference type="InterPro" id="IPR003661">
    <property type="entry name" value="HisK_dim/P_dom"/>
</dbReference>
<dbReference type="PANTHER" id="PTHR44936:SF10">
    <property type="entry name" value="SENSOR PROTEIN RSTB"/>
    <property type="match status" value="1"/>
</dbReference>
<dbReference type="PRINTS" id="PR00344">
    <property type="entry name" value="BCTRLSENSOR"/>
</dbReference>
<evidence type="ECO:0000259" key="12">
    <source>
        <dbReference type="PROSITE" id="PS50885"/>
    </source>
</evidence>
<evidence type="ECO:0000313" key="14">
    <source>
        <dbReference type="Proteomes" id="UP001207654"/>
    </source>
</evidence>
<dbReference type="InterPro" id="IPR003660">
    <property type="entry name" value="HAMP_dom"/>
</dbReference>
<dbReference type="SMART" id="SM00387">
    <property type="entry name" value="HATPase_c"/>
    <property type="match status" value="1"/>
</dbReference>
<dbReference type="PROSITE" id="PS50885">
    <property type="entry name" value="HAMP"/>
    <property type="match status" value="1"/>
</dbReference>
<accession>A0ABT4AJI9</accession>
<dbReference type="CDD" id="cd00075">
    <property type="entry name" value="HATPase"/>
    <property type="match status" value="1"/>
</dbReference>
<keyword evidence="14" id="KW-1185">Reference proteome</keyword>
<feature type="domain" description="Histidine kinase" evidence="11">
    <location>
        <begin position="236"/>
        <end position="457"/>
    </location>
</feature>
<organism evidence="13 14">
    <name type="scientific">Archangium lansingense</name>
    <dbReference type="NCBI Taxonomy" id="2995310"/>
    <lineage>
        <taxon>Bacteria</taxon>
        <taxon>Pseudomonadati</taxon>
        <taxon>Myxococcota</taxon>
        <taxon>Myxococcia</taxon>
        <taxon>Myxococcales</taxon>
        <taxon>Cystobacterineae</taxon>
        <taxon>Archangiaceae</taxon>
        <taxon>Archangium</taxon>
    </lineage>
</organism>
<dbReference type="PROSITE" id="PS50109">
    <property type="entry name" value="HIS_KIN"/>
    <property type="match status" value="1"/>
</dbReference>
<dbReference type="SMART" id="SM00304">
    <property type="entry name" value="HAMP"/>
    <property type="match status" value="1"/>
</dbReference>
<keyword evidence="10" id="KW-0812">Transmembrane</keyword>
<evidence type="ECO:0000256" key="4">
    <source>
        <dbReference type="ARBA" id="ARBA00022475"/>
    </source>
</evidence>
<protein>
    <recommendedName>
        <fullName evidence="3">histidine kinase</fullName>
        <ecNumber evidence="3">2.7.13.3</ecNumber>
    </recommendedName>
</protein>
<dbReference type="SUPFAM" id="SSF47384">
    <property type="entry name" value="Homodimeric domain of signal transducing histidine kinase"/>
    <property type="match status" value="1"/>
</dbReference>
<dbReference type="InterPro" id="IPR005467">
    <property type="entry name" value="His_kinase_dom"/>
</dbReference>
<dbReference type="SMART" id="SM00388">
    <property type="entry name" value="HisKA"/>
    <property type="match status" value="1"/>
</dbReference>
<dbReference type="Pfam" id="PF00512">
    <property type="entry name" value="HisKA"/>
    <property type="match status" value="1"/>
</dbReference>
<dbReference type="InterPro" id="IPR036890">
    <property type="entry name" value="HATPase_C_sf"/>
</dbReference>
<dbReference type="Pfam" id="PF00672">
    <property type="entry name" value="HAMP"/>
    <property type="match status" value="1"/>
</dbReference>
<evidence type="ECO:0000256" key="10">
    <source>
        <dbReference type="SAM" id="Phobius"/>
    </source>
</evidence>
<evidence type="ECO:0000256" key="3">
    <source>
        <dbReference type="ARBA" id="ARBA00012438"/>
    </source>
</evidence>
<dbReference type="InterPro" id="IPR036097">
    <property type="entry name" value="HisK_dim/P_sf"/>
</dbReference>
<dbReference type="CDD" id="cd06225">
    <property type="entry name" value="HAMP"/>
    <property type="match status" value="1"/>
</dbReference>
<dbReference type="InterPro" id="IPR003594">
    <property type="entry name" value="HATPase_dom"/>
</dbReference>
<evidence type="ECO:0000256" key="2">
    <source>
        <dbReference type="ARBA" id="ARBA00004651"/>
    </source>
</evidence>
<evidence type="ECO:0000256" key="7">
    <source>
        <dbReference type="ARBA" id="ARBA00022741"/>
    </source>
</evidence>
<keyword evidence="4" id="KW-1003">Cell membrane</keyword>
<feature type="transmembrane region" description="Helical" evidence="10">
    <location>
        <begin position="13"/>
        <end position="35"/>
    </location>
</feature>
<keyword evidence="10" id="KW-1133">Transmembrane helix</keyword>
<dbReference type="Gene3D" id="1.10.287.130">
    <property type="match status" value="1"/>
</dbReference>
<comment type="caution">
    <text evidence="13">The sequence shown here is derived from an EMBL/GenBank/DDBJ whole genome shotgun (WGS) entry which is preliminary data.</text>
</comment>
<dbReference type="SUPFAM" id="SSF55874">
    <property type="entry name" value="ATPase domain of HSP90 chaperone/DNA topoisomerase II/histidine kinase"/>
    <property type="match status" value="1"/>
</dbReference>
<comment type="catalytic activity">
    <reaction evidence="1">
        <text>ATP + protein L-histidine = ADP + protein N-phospho-L-histidine.</text>
        <dbReference type="EC" id="2.7.13.3"/>
    </reaction>
</comment>
<keyword evidence="10" id="KW-0472">Membrane</keyword>
<dbReference type="Proteomes" id="UP001207654">
    <property type="component" value="Unassembled WGS sequence"/>
</dbReference>
<evidence type="ECO:0000256" key="8">
    <source>
        <dbReference type="ARBA" id="ARBA00022777"/>
    </source>
</evidence>
<sequence length="466" mass="50926">MSTRRSRLLPGRLLLRIYLVGLAQLLLIAFAFNLARKYAEEGNRPRFSERAASYAVSSWALFLDQPEKLQEVVDEAGQQLRMQVTIRTADGQLLASNVSSPRPPLSAEELRRLEQERMLSNPEPPHLVRVAIPKTGTMRAYATIDLPKPPGPPPDLGIMLAVVLGCTAITSIVFARSLAVPLQKLAEAARAFGAGTLNARTGVRRRDELGQVAEAFDEMAERITHLLRSQKELLANVSHELRTPLSRIRVALDLANEGDATLARESLADIAEDLNELERLVSDVLTAARLDLATEQTPGATPPLRRELVEAQTLVDKAAARFRSTHPVHRLEVRVDGGTLPVLEADPVLLRRALDNLLDNAGKYSEPQTTVRLLARPLEHGLQVEVRDEGIGIDPNDLPHLFTPFFRSDRSRARKTGGVGLGLALARRIIVAHGGTLTLESQPDQGTTIRITLPAAPEAGQPLTGT</sequence>
<keyword evidence="5" id="KW-0597">Phosphoprotein</keyword>
<comment type="subcellular location">
    <subcellularLocation>
        <location evidence="2">Cell membrane</location>
        <topology evidence="2">Multi-pass membrane protein</topology>
    </subcellularLocation>
</comment>
<dbReference type="SUPFAM" id="SSF158472">
    <property type="entry name" value="HAMP domain-like"/>
    <property type="match status" value="1"/>
</dbReference>
<dbReference type="Gene3D" id="3.30.565.10">
    <property type="entry name" value="Histidine kinase-like ATPase, C-terminal domain"/>
    <property type="match status" value="1"/>
</dbReference>
<name>A0ABT4AJI9_9BACT</name>
<keyword evidence="8 13" id="KW-0418">Kinase</keyword>
<evidence type="ECO:0000259" key="11">
    <source>
        <dbReference type="PROSITE" id="PS50109"/>
    </source>
</evidence>
<keyword evidence="6" id="KW-0808">Transferase</keyword>
<reference evidence="13 14" key="1">
    <citation type="submission" date="2022-11" db="EMBL/GenBank/DDBJ databases">
        <title>Minimal conservation of predation-associated metabolite biosynthetic gene clusters underscores biosynthetic potential of Myxococcota including descriptions for ten novel species: Archangium lansinium sp. nov., Myxococcus landrumus sp. nov., Nannocystis bai.</title>
        <authorList>
            <person name="Ahearne A."/>
            <person name="Stevens C."/>
            <person name="Phillips K."/>
        </authorList>
    </citation>
    <scope>NUCLEOTIDE SEQUENCE [LARGE SCALE GENOMIC DNA]</scope>
    <source>
        <strain evidence="13 14">MIWBW</strain>
    </source>
</reference>
<evidence type="ECO:0000256" key="9">
    <source>
        <dbReference type="ARBA" id="ARBA00022840"/>
    </source>
</evidence>
<dbReference type="InterPro" id="IPR004358">
    <property type="entry name" value="Sig_transdc_His_kin-like_C"/>
</dbReference>
<feature type="domain" description="HAMP" evidence="12">
    <location>
        <begin position="176"/>
        <end position="228"/>
    </location>
</feature>